<evidence type="ECO:0000256" key="3">
    <source>
        <dbReference type="ARBA" id="ARBA00022833"/>
    </source>
</evidence>
<dbReference type="OrthoDB" id="265717at2759"/>
<dbReference type="PROSITE" id="PS01360">
    <property type="entry name" value="ZF_MYND_1"/>
    <property type="match status" value="1"/>
</dbReference>
<gene>
    <name evidence="6" type="ORF">OXX778_LOCUS6464</name>
</gene>
<dbReference type="PROSITE" id="PS50865">
    <property type="entry name" value="ZF_MYND_2"/>
    <property type="match status" value="1"/>
</dbReference>
<keyword evidence="1" id="KW-0479">Metal-binding</keyword>
<dbReference type="GO" id="GO:0008270">
    <property type="term" value="F:zinc ion binding"/>
    <property type="evidence" value="ECO:0007669"/>
    <property type="project" value="UniProtKB-KW"/>
</dbReference>
<evidence type="ECO:0000256" key="4">
    <source>
        <dbReference type="PROSITE-ProRule" id="PRU00134"/>
    </source>
</evidence>
<evidence type="ECO:0000256" key="1">
    <source>
        <dbReference type="ARBA" id="ARBA00022723"/>
    </source>
</evidence>
<evidence type="ECO:0000259" key="5">
    <source>
        <dbReference type="PROSITE" id="PS50865"/>
    </source>
</evidence>
<keyword evidence="7" id="KW-1185">Reference proteome</keyword>
<dbReference type="AlphaFoldDB" id="A0A813SUP4"/>
<comment type="caution">
    <text evidence="6">The sequence shown here is derived from an EMBL/GenBank/DDBJ whole genome shotgun (WGS) entry which is preliminary data.</text>
</comment>
<keyword evidence="2 4" id="KW-0863">Zinc-finger</keyword>
<name>A0A813SUP4_9BILA</name>
<evidence type="ECO:0000313" key="6">
    <source>
        <dbReference type="EMBL" id="CAF0800959.1"/>
    </source>
</evidence>
<reference evidence="6" key="1">
    <citation type="submission" date="2021-02" db="EMBL/GenBank/DDBJ databases">
        <authorList>
            <person name="Nowell W R."/>
        </authorList>
    </citation>
    <scope>NUCLEOTIDE SEQUENCE</scope>
    <source>
        <strain evidence="6">Ploen Becks lab</strain>
    </source>
</reference>
<sequence>MTNCDTVAIRDPNARDPYPTRSCLCGYRIDDGCGQVFYSLNQIDRRHDCSVVKALRNHITFPSFELLYDITDPTESLEIYFKPERVEPLRHFAFLIQVARDISLMRPGIFGYSQFGEPVKVYFYHDKGNTPKTFSWSDFQKLGSTLVILYPVRKTFTDGQIGIRQENLNSCFIFKSNIHNLESEAQKLLDSKDAKFTNKNTQCFNCSVEKETLLRCSKCKLALYCSTECQKKSWATHHKSLCSQFDILLRLAVLPRIEQFQKEFNFDRNDSNCFLSDYIFSEKFVNTS</sequence>
<dbReference type="Pfam" id="PF01753">
    <property type="entry name" value="zf-MYND"/>
    <property type="match status" value="1"/>
</dbReference>
<dbReference type="SUPFAM" id="SSF144232">
    <property type="entry name" value="HIT/MYND zinc finger-like"/>
    <property type="match status" value="1"/>
</dbReference>
<dbReference type="InterPro" id="IPR002893">
    <property type="entry name" value="Znf_MYND"/>
</dbReference>
<feature type="domain" description="MYND-type" evidence="5">
    <location>
        <begin position="203"/>
        <end position="242"/>
    </location>
</feature>
<protein>
    <recommendedName>
        <fullName evidence="5">MYND-type domain-containing protein</fullName>
    </recommendedName>
</protein>
<dbReference type="EMBL" id="CAJNOC010000767">
    <property type="protein sequence ID" value="CAF0800959.1"/>
    <property type="molecule type" value="Genomic_DNA"/>
</dbReference>
<accession>A0A813SUP4</accession>
<dbReference type="Proteomes" id="UP000663879">
    <property type="component" value="Unassembled WGS sequence"/>
</dbReference>
<keyword evidence="3" id="KW-0862">Zinc</keyword>
<evidence type="ECO:0000313" key="7">
    <source>
        <dbReference type="Proteomes" id="UP000663879"/>
    </source>
</evidence>
<proteinExistence type="predicted"/>
<evidence type="ECO:0000256" key="2">
    <source>
        <dbReference type="ARBA" id="ARBA00022771"/>
    </source>
</evidence>
<organism evidence="6 7">
    <name type="scientific">Brachionus calyciflorus</name>
    <dbReference type="NCBI Taxonomy" id="104777"/>
    <lineage>
        <taxon>Eukaryota</taxon>
        <taxon>Metazoa</taxon>
        <taxon>Spiralia</taxon>
        <taxon>Gnathifera</taxon>
        <taxon>Rotifera</taxon>
        <taxon>Eurotatoria</taxon>
        <taxon>Monogononta</taxon>
        <taxon>Pseudotrocha</taxon>
        <taxon>Ploima</taxon>
        <taxon>Brachionidae</taxon>
        <taxon>Brachionus</taxon>
    </lineage>
</organism>
<dbReference type="Gene3D" id="6.10.140.2220">
    <property type="match status" value="1"/>
</dbReference>